<keyword evidence="2" id="KW-1185">Reference proteome</keyword>
<evidence type="ECO:0000313" key="2">
    <source>
        <dbReference type="Proteomes" id="UP000248840"/>
    </source>
</evidence>
<sequence length="117" mass="13834">MLCTTFLFAQSKSIFNEHYYDHWETLNPKQSLMEIIIYKNKQTTRVVELDFNTKCDALSTAILFPTVYIHKMKNGTMAVETINTTTMELQDSNYVLTKDDHLLRVLKNDTLVFKRRY</sequence>
<dbReference type="Proteomes" id="UP000248840">
    <property type="component" value="Unassembled WGS sequence"/>
</dbReference>
<accession>A0A328YNT4</accession>
<reference evidence="1 2" key="1">
    <citation type="submission" date="2018-06" db="EMBL/GenBank/DDBJ databases">
        <title>Genomic Encyclopedia of Archaeal and Bacterial Type Strains, Phase II (KMG-II): from individual species to whole genera.</title>
        <authorList>
            <person name="Goeker M."/>
        </authorList>
    </citation>
    <scope>NUCLEOTIDE SEQUENCE [LARGE SCALE GENOMIC DNA]</scope>
    <source>
        <strain evidence="1 2">DSM 25663</strain>
    </source>
</reference>
<gene>
    <name evidence="1" type="ORF">CLV55_103121</name>
</gene>
<protein>
    <submittedName>
        <fullName evidence="1">Uncharacterized protein</fullName>
    </submittedName>
</protein>
<name>A0A328YNT4_9FLAO</name>
<proteinExistence type="predicted"/>
<comment type="caution">
    <text evidence="1">The sequence shown here is derived from an EMBL/GenBank/DDBJ whole genome shotgun (WGS) entry which is preliminary data.</text>
</comment>
<evidence type="ECO:0000313" key="1">
    <source>
        <dbReference type="EMBL" id="RAR73802.1"/>
    </source>
</evidence>
<organism evidence="1 2">
    <name type="scientific">Flavobacterium aciduliphilum</name>
    <dbReference type="NCBI Taxonomy" id="1101402"/>
    <lineage>
        <taxon>Bacteria</taxon>
        <taxon>Pseudomonadati</taxon>
        <taxon>Bacteroidota</taxon>
        <taxon>Flavobacteriia</taxon>
        <taxon>Flavobacteriales</taxon>
        <taxon>Flavobacteriaceae</taxon>
        <taxon>Flavobacterium</taxon>
    </lineage>
</organism>
<dbReference type="AlphaFoldDB" id="A0A328YNT4"/>
<dbReference type="EMBL" id="QLSZ01000003">
    <property type="protein sequence ID" value="RAR73802.1"/>
    <property type="molecule type" value="Genomic_DNA"/>
</dbReference>